<dbReference type="Proteomes" id="UP000887226">
    <property type="component" value="Unassembled WGS sequence"/>
</dbReference>
<feature type="compositionally biased region" description="Polar residues" evidence="1">
    <location>
        <begin position="105"/>
        <end position="123"/>
    </location>
</feature>
<reference evidence="2" key="1">
    <citation type="journal article" date="2021" name="IMA Fungus">
        <title>Genomic characterization of three marine fungi, including Emericellopsis atlantica sp. nov. with signatures of a generalist lifestyle and marine biomass degradation.</title>
        <authorList>
            <person name="Hagestad O.C."/>
            <person name="Hou L."/>
            <person name="Andersen J.H."/>
            <person name="Hansen E.H."/>
            <person name="Altermark B."/>
            <person name="Li C."/>
            <person name="Kuhnert E."/>
            <person name="Cox R.J."/>
            <person name="Crous P.W."/>
            <person name="Spatafora J.W."/>
            <person name="Lail K."/>
            <person name="Amirebrahimi M."/>
            <person name="Lipzen A."/>
            <person name="Pangilinan J."/>
            <person name="Andreopoulos W."/>
            <person name="Hayes R.D."/>
            <person name="Ng V."/>
            <person name="Grigoriev I.V."/>
            <person name="Jackson S.A."/>
            <person name="Sutton T.D.S."/>
            <person name="Dobson A.D.W."/>
            <person name="Rama T."/>
        </authorList>
    </citation>
    <scope>NUCLEOTIDE SEQUENCE</scope>
    <source>
        <strain evidence="2">TRa3180A</strain>
    </source>
</reference>
<sequence>MDLRTYVDTESNSSYMDPPSMESSSTVPKQNYSPTPPYAETPPNSPQIENPLPAPCGNFKGSLKNQEAIFKVSEALSSLQKPGEGHEEFQNSLTTSTERVPANTIKPSAQPQSDNISGTTSPTIKRLPVTDLLNVPSRAEHVQPLRLPTMKTLSSGPPVIDTGLGKLQCEMPAGLQPHIQALDIFQEETLKSSVSGPSKRNFRAGFGECFLQQVGFWTEK</sequence>
<evidence type="ECO:0000313" key="3">
    <source>
        <dbReference type="Proteomes" id="UP000887226"/>
    </source>
</evidence>
<keyword evidence="3" id="KW-1185">Reference proteome</keyword>
<proteinExistence type="predicted"/>
<evidence type="ECO:0000313" key="2">
    <source>
        <dbReference type="EMBL" id="KAG9242482.1"/>
    </source>
</evidence>
<dbReference type="AlphaFoldDB" id="A0A9P7YZA4"/>
<feature type="region of interest" description="Disordered" evidence="1">
    <location>
        <begin position="1"/>
        <end position="60"/>
    </location>
</feature>
<name>A0A9P7YZA4_9HELO</name>
<dbReference type="EMBL" id="MU254069">
    <property type="protein sequence ID" value="KAG9242482.1"/>
    <property type="molecule type" value="Genomic_DNA"/>
</dbReference>
<protein>
    <submittedName>
        <fullName evidence="2">Uncharacterized protein</fullName>
    </submittedName>
</protein>
<dbReference type="OrthoDB" id="3488830at2759"/>
<feature type="region of interest" description="Disordered" evidence="1">
    <location>
        <begin position="79"/>
        <end position="123"/>
    </location>
</feature>
<gene>
    <name evidence="2" type="ORF">BJ878DRAFT_544225</name>
</gene>
<comment type="caution">
    <text evidence="2">The sequence shown here is derived from an EMBL/GenBank/DDBJ whole genome shotgun (WGS) entry which is preliminary data.</text>
</comment>
<feature type="compositionally biased region" description="Polar residues" evidence="1">
    <location>
        <begin position="8"/>
        <end position="33"/>
    </location>
</feature>
<organism evidence="2 3">
    <name type="scientific">Calycina marina</name>
    <dbReference type="NCBI Taxonomy" id="1763456"/>
    <lineage>
        <taxon>Eukaryota</taxon>
        <taxon>Fungi</taxon>
        <taxon>Dikarya</taxon>
        <taxon>Ascomycota</taxon>
        <taxon>Pezizomycotina</taxon>
        <taxon>Leotiomycetes</taxon>
        <taxon>Helotiales</taxon>
        <taxon>Pezizellaceae</taxon>
        <taxon>Calycina</taxon>
    </lineage>
</organism>
<evidence type="ECO:0000256" key="1">
    <source>
        <dbReference type="SAM" id="MobiDB-lite"/>
    </source>
</evidence>
<accession>A0A9P7YZA4</accession>
<feature type="compositionally biased region" description="Pro residues" evidence="1">
    <location>
        <begin position="34"/>
        <end position="45"/>
    </location>
</feature>